<evidence type="ECO:0000256" key="1">
    <source>
        <dbReference type="ARBA" id="ARBA00022737"/>
    </source>
</evidence>
<reference evidence="3" key="1">
    <citation type="submission" date="2021-09" db="EMBL/GenBank/DDBJ databases">
        <authorList>
            <consortium name="AG Swart"/>
            <person name="Singh M."/>
            <person name="Singh A."/>
            <person name="Seah K."/>
            <person name="Emmerich C."/>
        </authorList>
    </citation>
    <scope>NUCLEOTIDE SEQUENCE</scope>
    <source>
        <strain evidence="3">ATCC30299</strain>
    </source>
</reference>
<evidence type="ECO:0000256" key="2">
    <source>
        <dbReference type="PROSITE-ProRule" id="PRU00235"/>
    </source>
</evidence>
<name>A0AAU9IX65_9CILI</name>
<dbReference type="EMBL" id="CAJZBQ010000020">
    <property type="protein sequence ID" value="CAG9318293.1"/>
    <property type="molecule type" value="Genomic_DNA"/>
</dbReference>
<dbReference type="Proteomes" id="UP001162131">
    <property type="component" value="Unassembled WGS sequence"/>
</dbReference>
<dbReference type="InterPro" id="IPR009091">
    <property type="entry name" value="RCC1/BLIP-II"/>
</dbReference>
<keyword evidence="4" id="KW-1185">Reference proteome</keyword>
<protein>
    <submittedName>
        <fullName evidence="3">Uncharacterized protein</fullName>
    </submittedName>
</protein>
<dbReference type="PRINTS" id="PR00633">
    <property type="entry name" value="RCCNDNSATION"/>
</dbReference>
<dbReference type="InterPro" id="IPR051625">
    <property type="entry name" value="Signaling_Regulatory_Domain"/>
</dbReference>
<feature type="repeat" description="RCC1" evidence="2">
    <location>
        <begin position="96"/>
        <end position="150"/>
    </location>
</feature>
<dbReference type="Gene3D" id="2.130.10.30">
    <property type="entry name" value="Regulator of chromosome condensation 1/beta-lactamase-inhibitor protein II"/>
    <property type="match status" value="1"/>
</dbReference>
<dbReference type="PANTHER" id="PTHR22872">
    <property type="entry name" value="BTK-BINDING PROTEIN-RELATED"/>
    <property type="match status" value="1"/>
</dbReference>
<dbReference type="InterPro" id="IPR000408">
    <property type="entry name" value="Reg_chr_condens"/>
</dbReference>
<evidence type="ECO:0000313" key="4">
    <source>
        <dbReference type="Proteomes" id="UP001162131"/>
    </source>
</evidence>
<gene>
    <name evidence="3" type="ORF">BSTOLATCC_MIC20769</name>
</gene>
<proteinExistence type="predicted"/>
<comment type="caution">
    <text evidence="3">The sequence shown here is derived from an EMBL/GenBank/DDBJ whole genome shotgun (WGS) entry which is preliminary data.</text>
</comment>
<sequence>MDVKNFNIKSLFQCTCYAALESKNLEALNLFPEDLIEKSPTRQWNILHYACQLRELQWIHYILQRSKKSHILLTGLDSSLNRPCDLLPINESPNLGQLYSWGAGPDYQLGYAKEKQINPKKLEFSPSHLPPINIVDIEAQKYHSICLTDAGNVWTFGSGRKGILGLGNEQTYVNPTLVPVTSIIQIAIGVSHTLCLNNEGDIFVWGDNKFGQLGIPGVEYIVSPTILTALKKFFIVKIKSGKNHCGAMNKNGDLYLWGDDSAYQLFLKKNGENIIQVNPLNLIQSRDDTIVDFELGEDVSCIQMSSECIARSNESGKILQLHLPGGASGTVKSLAISQHAVYVLTSFYILHWLQNSEINSRTHYKLKEFAYEIKSIFSGKIATAVDIKRNLCLLLPSGVEKCPLLRGCVKASFQQNHYFAIIGTTIPEKKPNPHTSMPSLFDIAEEKIIEILNISTAPELLLYSDIFSCSNLKLISEKFIATNLSLYLTPANIDYFLAIKPHLLEGIQQFITKGDFISIQLLDTAKSTKKKKKPKSKIRAFSGNDEIQQKIPFPQIQPQEKRKRADTDTFFKAKPLDYIPPPKSKMQPWGSIDCHKPNLEIVQHEEKVSPFKLNKWGNTQKNQADFNIIQTEEKEDQELEEVLIMIAKMESMDAVKR</sequence>
<dbReference type="PROSITE" id="PS50012">
    <property type="entry name" value="RCC1_3"/>
    <property type="match status" value="3"/>
</dbReference>
<organism evidence="3 4">
    <name type="scientific">Blepharisma stoltei</name>
    <dbReference type="NCBI Taxonomy" id="1481888"/>
    <lineage>
        <taxon>Eukaryota</taxon>
        <taxon>Sar</taxon>
        <taxon>Alveolata</taxon>
        <taxon>Ciliophora</taxon>
        <taxon>Postciliodesmatophora</taxon>
        <taxon>Heterotrichea</taxon>
        <taxon>Heterotrichida</taxon>
        <taxon>Blepharismidae</taxon>
        <taxon>Blepharisma</taxon>
    </lineage>
</organism>
<feature type="repeat" description="RCC1" evidence="2">
    <location>
        <begin position="151"/>
        <end position="199"/>
    </location>
</feature>
<dbReference type="SUPFAM" id="SSF50985">
    <property type="entry name" value="RCC1/BLIP-II"/>
    <property type="match status" value="1"/>
</dbReference>
<feature type="repeat" description="RCC1" evidence="2">
    <location>
        <begin position="200"/>
        <end position="251"/>
    </location>
</feature>
<dbReference type="PANTHER" id="PTHR22872:SF2">
    <property type="entry name" value="INHIBITOR OF BRUTON TYROSINE KINASE"/>
    <property type="match status" value="1"/>
</dbReference>
<evidence type="ECO:0000313" key="3">
    <source>
        <dbReference type="EMBL" id="CAG9318293.1"/>
    </source>
</evidence>
<dbReference type="AlphaFoldDB" id="A0AAU9IX65"/>
<keyword evidence="1" id="KW-0677">Repeat</keyword>
<dbReference type="Pfam" id="PF00415">
    <property type="entry name" value="RCC1"/>
    <property type="match status" value="3"/>
</dbReference>
<accession>A0AAU9IX65</accession>